<dbReference type="Proteomes" id="UP000092993">
    <property type="component" value="Unassembled WGS sequence"/>
</dbReference>
<dbReference type="Pfam" id="PF01593">
    <property type="entry name" value="Amino_oxidase"/>
    <property type="match status" value="1"/>
</dbReference>
<sequence>MLIMARRLKSSNSSFIGLAAFHLARRFPTPHITLIEKAPTIGGWVHSERVRVHDGGRDCEILLEGGPRTLRPGSKAVLELINLLNLSSSILTVSDTSPAARNRFLHLPGTHGLVHIPSSLPALLRSPLSRVLFPAVLKDLVTLHRNTLNVESSRDESVDAFLTRHFGPEFALKFGSALVHGIYAADSRVLSTRAALRWLLWRKAAGAARVTEKEPQEERYDLGHIEYLMKGVSVYSFKSGLQTLVDALLEDLEKRENVSVIKGDPVAKLSRTNDSRDFELETESGRTIVSSHLVSAMPLPALHELLQNSYRHPPSSHSTAHISSHSLPRSEDIVRPPLPPFPHPALAFRTHVPGRYYIPQLTRSTSTSTPVKTPSQQSTALPMLPHLLANPTSSVVVINLVFPLRHHRSTLRASAILSRARRLGLGILGTVFDSCALAGQDIQGSADADAPRFTKMTVMLGGPYPSPTPDPSSPMFLPALLKALSSHLGTPALPEPCLVRVRQHAHCIPTPTVGHVERMAELRAAVSQFWGKEAAVIGAGVGGVSVGDCVEAGRRVGLDW</sequence>
<evidence type="ECO:0000313" key="4">
    <source>
        <dbReference type="Proteomes" id="UP000092993"/>
    </source>
</evidence>
<dbReference type="InterPro" id="IPR002937">
    <property type="entry name" value="Amino_oxidase"/>
</dbReference>
<dbReference type="PANTHER" id="PTHR42923:SF3">
    <property type="entry name" value="PROTOPORPHYRINOGEN OXIDASE"/>
    <property type="match status" value="1"/>
</dbReference>
<keyword evidence="4" id="KW-1185">Reference proteome</keyword>
<dbReference type="SUPFAM" id="SSF51905">
    <property type="entry name" value="FAD/NAD(P)-binding domain"/>
    <property type="match status" value="1"/>
</dbReference>
<feature type="compositionally biased region" description="Low complexity" evidence="1">
    <location>
        <begin position="312"/>
        <end position="326"/>
    </location>
</feature>
<dbReference type="Gene3D" id="3.50.50.60">
    <property type="entry name" value="FAD/NAD(P)-binding domain"/>
    <property type="match status" value="2"/>
</dbReference>
<dbReference type="STRING" id="5627.A0A1C7LT49"/>
<dbReference type="AlphaFoldDB" id="A0A1C7LT49"/>
<evidence type="ECO:0000256" key="1">
    <source>
        <dbReference type="SAM" id="MobiDB-lite"/>
    </source>
</evidence>
<feature type="region of interest" description="Disordered" evidence="1">
    <location>
        <begin position="310"/>
        <end position="336"/>
    </location>
</feature>
<organism evidence="3 4">
    <name type="scientific">Grifola frondosa</name>
    <name type="common">Maitake</name>
    <name type="synonym">Polyporus frondosus</name>
    <dbReference type="NCBI Taxonomy" id="5627"/>
    <lineage>
        <taxon>Eukaryota</taxon>
        <taxon>Fungi</taxon>
        <taxon>Dikarya</taxon>
        <taxon>Basidiomycota</taxon>
        <taxon>Agaricomycotina</taxon>
        <taxon>Agaricomycetes</taxon>
        <taxon>Polyporales</taxon>
        <taxon>Grifolaceae</taxon>
        <taxon>Grifola</taxon>
    </lineage>
</organism>
<protein>
    <submittedName>
        <fullName evidence="3">Protoporphyrinogen oxidase</fullName>
    </submittedName>
</protein>
<dbReference type="GO" id="GO:0005743">
    <property type="term" value="C:mitochondrial inner membrane"/>
    <property type="evidence" value="ECO:0007669"/>
    <property type="project" value="TreeGrafter"/>
</dbReference>
<dbReference type="InterPro" id="IPR036188">
    <property type="entry name" value="FAD/NAD-bd_sf"/>
</dbReference>
<accession>A0A1C7LT49</accession>
<dbReference type="EMBL" id="LUGG01000023">
    <property type="protein sequence ID" value="OBZ67830.1"/>
    <property type="molecule type" value="Genomic_DNA"/>
</dbReference>
<reference evidence="3 4" key="1">
    <citation type="submission" date="2016-03" db="EMBL/GenBank/DDBJ databases">
        <title>Whole genome sequencing of Grifola frondosa 9006-11.</title>
        <authorList>
            <person name="Min B."/>
            <person name="Park H."/>
            <person name="Kim J.-G."/>
            <person name="Cho H."/>
            <person name="Oh Y.-L."/>
            <person name="Kong W.-S."/>
            <person name="Choi I.-G."/>
        </authorList>
    </citation>
    <scope>NUCLEOTIDE SEQUENCE [LARGE SCALE GENOMIC DNA]</scope>
    <source>
        <strain evidence="3 4">9006-11</strain>
    </source>
</reference>
<name>A0A1C7LT49_GRIFR</name>
<dbReference type="SUPFAM" id="SSF54373">
    <property type="entry name" value="FAD-linked reductases, C-terminal domain"/>
    <property type="match status" value="1"/>
</dbReference>
<dbReference type="OrthoDB" id="438553at2759"/>
<dbReference type="PANTHER" id="PTHR42923">
    <property type="entry name" value="PROTOPORPHYRINOGEN OXIDASE"/>
    <property type="match status" value="1"/>
</dbReference>
<evidence type="ECO:0000259" key="2">
    <source>
        <dbReference type="Pfam" id="PF01593"/>
    </source>
</evidence>
<dbReference type="GO" id="GO:0004729">
    <property type="term" value="F:oxygen-dependent protoporphyrinogen oxidase activity"/>
    <property type="evidence" value="ECO:0007669"/>
    <property type="project" value="TreeGrafter"/>
</dbReference>
<evidence type="ECO:0000313" key="3">
    <source>
        <dbReference type="EMBL" id="OBZ67830.1"/>
    </source>
</evidence>
<dbReference type="InterPro" id="IPR050464">
    <property type="entry name" value="Zeta_carotene_desat/Oxidored"/>
</dbReference>
<dbReference type="OMA" id="CIAPEET"/>
<comment type="caution">
    <text evidence="3">The sequence shown here is derived from an EMBL/GenBank/DDBJ whole genome shotgun (WGS) entry which is preliminary data.</text>
</comment>
<proteinExistence type="predicted"/>
<feature type="domain" description="Amine oxidase" evidence="2">
    <location>
        <begin position="19"/>
        <end position="312"/>
    </location>
</feature>
<gene>
    <name evidence="3" type="primary">hem14</name>
    <name evidence="3" type="ORF">A0H81_12248</name>
</gene>